<evidence type="ECO:0000313" key="3">
    <source>
        <dbReference type="EMBL" id="MFC5669153.1"/>
    </source>
</evidence>
<dbReference type="InterPro" id="IPR001753">
    <property type="entry name" value="Enoyl-CoA_hydra/iso"/>
</dbReference>
<keyword evidence="4" id="KW-1185">Reference proteome</keyword>
<name>A0ABW0XH77_9ACTN</name>
<dbReference type="Pfam" id="PF00378">
    <property type="entry name" value="ECH_1"/>
    <property type="match status" value="1"/>
</dbReference>
<comment type="caution">
    <text evidence="3">The sequence shown here is derived from an EMBL/GenBank/DDBJ whole genome shotgun (WGS) entry which is preliminary data.</text>
</comment>
<dbReference type="PANTHER" id="PTHR11941:SF54">
    <property type="entry name" value="ENOYL-COA HYDRATASE, MITOCHONDRIAL"/>
    <property type="match status" value="1"/>
</dbReference>
<comment type="similarity">
    <text evidence="1 2">Belongs to the enoyl-CoA hydratase/isomerase family.</text>
</comment>
<evidence type="ECO:0000256" key="1">
    <source>
        <dbReference type="ARBA" id="ARBA00005254"/>
    </source>
</evidence>
<protein>
    <submittedName>
        <fullName evidence="3">Enoyl-CoA hydratase/isomerase family protein</fullName>
    </submittedName>
</protein>
<organism evidence="3 4">
    <name type="scientific">Streptomyces incanus</name>
    <dbReference type="NCBI Taxonomy" id="887453"/>
    <lineage>
        <taxon>Bacteria</taxon>
        <taxon>Bacillati</taxon>
        <taxon>Actinomycetota</taxon>
        <taxon>Actinomycetes</taxon>
        <taxon>Kitasatosporales</taxon>
        <taxon>Streptomycetaceae</taxon>
        <taxon>Streptomyces</taxon>
    </lineage>
</organism>
<dbReference type="Gene3D" id="3.90.226.10">
    <property type="entry name" value="2-enoyl-CoA Hydratase, Chain A, domain 1"/>
    <property type="match status" value="1"/>
</dbReference>
<dbReference type="InterPro" id="IPR029045">
    <property type="entry name" value="ClpP/crotonase-like_dom_sf"/>
</dbReference>
<evidence type="ECO:0000313" key="4">
    <source>
        <dbReference type="Proteomes" id="UP001596183"/>
    </source>
</evidence>
<dbReference type="Proteomes" id="UP001596183">
    <property type="component" value="Unassembled WGS sequence"/>
</dbReference>
<proteinExistence type="inferred from homology"/>
<sequence>MEENLIVERLGHVLVLTLNRPRKLNAMDSALYERLIEELRGADQDDEIRAVVVRGAGTSFCTGADTGEFAELTPDNTERVEYRAGLTYGLHKTIPEISKPVIAALHGYAVGGGCGLALACDITIASANVRMGYPEIKHGLVAAVVMANLTKQLGRKAGFELVASGRLVDAEEAERMGMVTRVVPAGEEFAEALKIAEKLAGQVPMALQATKRLFHAVADLPLAEGLVRGRQANEEMREYRAEALKEFGASVKAVKAG</sequence>
<dbReference type="PANTHER" id="PTHR11941">
    <property type="entry name" value="ENOYL-COA HYDRATASE-RELATED"/>
    <property type="match status" value="1"/>
</dbReference>
<dbReference type="InterPro" id="IPR018376">
    <property type="entry name" value="Enoyl-CoA_hyd/isom_CS"/>
</dbReference>
<evidence type="ECO:0000256" key="2">
    <source>
        <dbReference type="RuleBase" id="RU003707"/>
    </source>
</evidence>
<dbReference type="PROSITE" id="PS00166">
    <property type="entry name" value="ENOYL_COA_HYDRATASE"/>
    <property type="match status" value="1"/>
</dbReference>
<reference evidence="4" key="1">
    <citation type="journal article" date="2019" name="Int. J. Syst. Evol. Microbiol.">
        <title>The Global Catalogue of Microorganisms (GCM) 10K type strain sequencing project: providing services to taxonomists for standard genome sequencing and annotation.</title>
        <authorList>
            <consortium name="The Broad Institute Genomics Platform"/>
            <consortium name="The Broad Institute Genome Sequencing Center for Infectious Disease"/>
            <person name="Wu L."/>
            <person name="Ma J."/>
        </authorList>
    </citation>
    <scope>NUCLEOTIDE SEQUENCE [LARGE SCALE GENOMIC DNA]</scope>
    <source>
        <strain evidence="4">JCM 13852</strain>
    </source>
</reference>
<dbReference type="CDD" id="cd06558">
    <property type="entry name" value="crotonase-like"/>
    <property type="match status" value="1"/>
</dbReference>
<dbReference type="RefSeq" id="WP_381204957.1">
    <property type="nucleotide sequence ID" value="NZ_JBHSPC010000011.1"/>
</dbReference>
<gene>
    <name evidence="3" type="ORF">ACFP2V_03185</name>
</gene>
<accession>A0ABW0XH77</accession>
<dbReference type="SUPFAM" id="SSF52096">
    <property type="entry name" value="ClpP/crotonase"/>
    <property type="match status" value="1"/>
</dbReference>
<dbReference type="EMBL" id="JBHSPC010000011">
    <property type="protein sequence ID" value="MFC5669153.1"/>
    <property type="molecule type" value="Genomic_DNA"/>
</dbReference>